<feature type="region of interest" description="Disordered" evidence="1">
    <location>
        <begin position="1"/>
        <end position="64"/>
    </location>
</feature>
<dbReference type="Proteomes" id="UP001152795">
    <property type="component" value="Unassembled WGS sequence"/>
</dbReference>
<feature type="compositionally biased region" description="Acidic residues" evidence="1">
    <location>
        <begin position="1"/>
        <end position="17"/>
    </location>
</feature>
<comment type="caution">
    <text evidence="2">The sequence shown here is derived from an EMBL/GenBank/DDBJ whole genome shotgun (WGS) entry which is preliminary data.</text>
</comment>
<reference evidence="2" key="1">
    <citation type="submission" date="2020-04" db="EMBL/GenBank/DDBJ databases">
        <authorList>
            <person name="Alioto T."/>
            <person name="Alioto T."/>
            <person name="Gomez Garrido J."/>
        </authorList>
    </citation>
    <scope>NUCLEOTIDE SEQUENCE</scope>
    <source>
        <strain evidence="2">A484AB</strain>
    </source>
</reference>
<gene>
    <name evidence="2" type="ORF">PACLA_8A006347</name>
</gene>
<proteinExistence type="predicted"/>
<dbReference type="AlphaFoldDB" id="A0A6S7IK90"/>
<dbReference type="EMBL" id="CACRXK020009852">
    <property type="protein sequence ID" value="CAB4018096.1"/>
    <property type="molecule type" value="Genomic_DNA"/>
</dbReference>
<name>A0A6S7IK90_PARCT</name>
<sequence length="64" mass="7242">AVSPVEEAEEESGEDEERTSPMESPKSKTPPRKRTKRDLPEDVFEESPQVESENDDDLPHGFDV</sequence>
<accession>A0A6S7IK90</accession>
<protein>
    <submittedName>
        <fullName evidence="2">Uncharacterized protein</fullName>
    </submittedName>
</protein>
<evidence type="ECO:0000313" key="2">
    <source>
        <dbReference type="EMBL" id="CAB4018096.1"/>
    </source>
</evidence>
<organism evidence="2 3">
    <name type="scientific">Paramuricea clavata</name>
    <name type="common">Red gorgonian</name>
    <name type="synonym">Violescent sea-whip</name>
    <dbReference type="NCBI Taxonomy" id="317549"/>
    <lineage>
        <taxon>Eukaryota</taxon>
        <taxon>Metazoa</taxon>
        <taxon>Cnidaria</taxon>
        <taxon>Anthozoa</taxon>
        <taxon>Octocorallia</taxon>
        <taxon>Malacalcyonacea</taxon>
        <taxon>Plexauridae</taxon>
        <taxon>Paramuricea</taxon>
    </lineage>
</organism>
<evidence type="ECO:0000256" key="1">
    <source>
        <dbReference type="SAM" id="MobiDB-lite"/>
    </source>
</evidence>
<keyword evidence="3" id="KW-1185">Reference proteome</keyword>
<evidence type="ECO:0000313" key="3">
    <source>
        <dbReference type="Proteomes" id="UP001152795"/>
    </source>
</evidence>
<feature type="non-terminal residue" evidence="2">
    <location>
        <position position="64"/>
    </location>
</feature>